<comment type="similarity">
    <text evidence="2">Belongs to the EBP family.</text>
</comment>
<reference evidence="9" key="2">
    <citation type="submission" date="2025-08" db="UniProtKB">
        <authorList>
            <consortium name="Ensembl"/>
        </authorList>
    </citation>
    <scope>IDENTIFICATION</scope>
</reference>
<dbReference type="PROSITE" id="PS51257">
    <property type="entry name" value="PROKAR_LIPOPROTEIN"/>
    <property type="match status" value="1"/>
</dbReference>
<keyword evidence="3 6" id="KW-0812">Transmembrane</keyword>
<evidence type="ECO:0000256" key="3">
    <source>
        <dbReference type="ARBA" id="ARBA00022692"/>
    </source>
</evidence>
<dbReference type="GO" id="GO:0005783">
    <property type="term" value="C:endoplasmic reticulum"/>
    <property type="evidence" value="ECO:0007669"/>
    <property type="project" value="TreeGrafter"/>
</dbReference>
<dbReference type="PANTHER" id="PTHR14207:SF1">
    <property type="entry name" value="EMOPAMIL-BINDING PROTEIN-LIKE"/>
    <property type="match status" value="1"/>
</dbReference>
<comment type="subcellular location">
    <subcellularLocation>
        <location evidence="1">Membrane</location>
        <topology evidence="1">Multi-pass membrane protein</topology>
    </subcellularLocation>
</comment>
<dbReference type="GO" id="GO:0047750">
    <property type="term" value="F:cholestenol delta-isomerase activity"/>
    <property type="evidence" value="ECO:0007669"/>
    <property type="project" value="InterPro"/>
</dbReference>
<dbReference type="GeneTree" id="ENSGT00530000063715"/>
<reference evidence="9" key="3">
    <citation type="submission" date="2025-09" db="UniProtKB">
        <authorList>
            <consortium name="Ensembl"/>
        </authorList>
    </citation>
    <scope>IDENTIFICATION</scope>
</reference>
<feature type="transmembrane region" description="Helical" evidence="7">
    <location>
        <begin position="12"/>
        <end position="35"/>
    </location>
</feature>
<feature type="transmembrane region" description="Helical" evidence="7">
    <location>
        <begin position="138"/>
        <end position="157"/>
    </location>
</feature>
<evidence type="ECO:0000256" key="6">
    <source>
        <dbReference type="PROSITE-ProRule" id="PRU01087"/>
    </source>
</evidence>
<feature type="transmembrane region" description="Helical" evidence="7">
    <location>
        <begin position="108"/>
        <end position="131"/>
    </location>
</feature>
<keyword evidence="10" id="KW-1185">Reference proteome</keyword>
<dbReference type="Pfam" id="PF05241">
    <property type="entry name" value="EBP"/>
    <property type="match status" value="1"/>
</dbReference>
<evidence type="ECO:0000256" key="2">
    <source>
        <dbReference type="ARBA" id="ARBA00008337"/>
    </source>
</evidence>
<dbReference type="InterPro" id="IPR007905">
    <property type="entry name" value="EBP"/>
</dbReference>
<protein>
    <submittedName>
        <fullName evidence="9">EBP like</fullName>
    </submittedName>
</protein>
<evidence type="ECO:0000256" key="7">
    <source>
        <dbReference type="SAM" id="Phobius"/>
    </source>
</evidence>
<dbReference type="PANTHER" id="PTHR14207">
    <property type="entry name" value="STEROL ISOMERASE"/>
    <property type="match status" value="1"/>
</dbReference>
<sequence length="235" mass="26714">MVSAAFKEAQSLFTPVSVYSLLACAAQFVVGYILAQIWGRKCSGTDRWLLVWLFYHAIVHITLNNNVHPLALGSPRNILRYCSDSYPVHVGKEYGKADERWLHSDPTIVSLELLMVVLDGILALVLVYAIVKDKHYSLLVCLFSGTLSQVTFCPDWLAGSPNLKSDHWLYLWIYLVFFNGVWVVVPGQLLWQSWLSLKRLHLSYQAPKKQKYTFCMYIIGISTPTTQKGQATQKL</sequence>
<evidence type="ECO:0000256" key="4">
    <source>
        <dbReference type="ARBA" id="ARBA00022989"/>
    </source>
</evidence>
<keyword evidence="5 6" id="KW-0472">Membrane</keyword>
<dbReference type="PROSITE" id="PS51751">
    <property type="entry name" value="EXPERA"/>
    <property type="match status" value="1"/>
</dbReference>
<evidence type="ECO:0000256" key="1">
    <source>
        <dbReference type="ARBA" id="ARBA00004141"/>
    </source>
</evidence>
<dbReference type="Proteomes" id="UP000694395">
    <property type="component" value="Chromosome 18"/>
</dbReference>
<feature type="transmembrane region" description="Helical" evidence="7">
    <location>
        <begin position="47"/>
        <end position="63"/>
    </location>
</feature>
<reference evidence="9" key="1">
    <citation type="submission" date="2020-07" db="EMBL/GenBank/DDBJ databases">
        <title>A long reads based de novo assembly of the rainbow trout Arlee double haploid line genome.</title>
        <authorList>
            <person name="Gao G."/>
            <person name="Palti Y."/>
        </authorList>
    </citation>
    <scope>NUCLEOTIDE SEQUENCE [LARGE SCALE GENOMIC DNA]</scope>
</reference>
<name>A0A8C7QTD8_ONCMY</name>
<feature type="transmembrane region" description="Helical" evidence="7">
    <location>
        <begin position="169"/>
        <end position="191"/>
    </location>
</feature>
<dbReference type="InterPro" id="IPR033118">
    <property type="entry name" value="EXPERA"/>
</dbReference>
<keyword evidence="4 6" id="KW-1133">Transmembrane helix</keyword>
<evidence type="ECO:0000313" key="10">
    <source>
        <dbReference type="Proteomes" id="UP000694395"/>
    </source>
</evidence>
<feature type="domain" description="EXPERA" evidence="8">
    <location>
        <begin position="45"/>
        <end position="190"/>
    </location>
</feature>
<evidence type="ECO:0000313" key="9">
    <source>
        <dbReference type="Ensembl" id="ENSOMYP00000040699.2"/>
    </source>
</evidence>
<accession>A0A8C7QTD8</accession>
<dbReference type="Ensembl" id="ENSOMYT00000044432.2">
    <property type="protein sequence ID" value="ENSOMYP00000040699.2"/>
    <property type="gene ID" value="ENSOMYG00000018854.2"/>
</dbReference>
<evidence type="ECO:0000259" key="8">
    <source>
        <dbReference type="PROSITE" id="PS51751"/>
    </source>
</evidence>
<dbReference type="GO" id="GO:0016125">
    <property type="term" value="P:sterol metabolic process"/>
    <property type="evidence" value="ECO:0007669"/>
    <property type="project" value="InterPro"/>
</dbReference>
<evidence type="ECO:0000256" key="5">
    <source>
        <dbReference type="ARBA" id="ARBA00023136"/>
    </source>
</evidence>
<dbReference type="GO" id="GO:0016020">
    <property type="term" value="C:membrane"/>
    <property type="evidence" value="ECO:0007669"/>
    <property type="project" value="UniProtKB-SubCell"/>
</dbReference>
<dbReference type="AlphaFoldDB" id="A0A8C7QTD8"/>
<organism evidence="9 10">
    <name type="scientific">Oncorhynchus mykiss</name>
    <name type="common">Rainbow trout</name>
    <name type="synonym">Salmo gairdneri</name>
    <dbReference type="NCBI Taxonomy" id="8022"/>
    <lineage>
        <taxon>Eukaryota</taxon>
        <taxon>Metazoa</taxon>
        <taxon>Chordata</taxon>
        <taxon>Craniata</taxon>
        <taxon>Vertebrata</taxon>
        <taxon>Euteleostomi</taxon>
        <taxon>Actinopterygii</taxon>
        <taxon>Neopterygii</taxon>
        <taxon>Teleostei</taxon>
        <taxon>Protacanthopterygii</taxon>
        <taxon>Salmoniformes</taxon>
        <taxon>Salmonidae</taxon>
        <taxon>Salmoninae</taxon>
        <taxon>Oncorhynchus</taxon>
    </lineage>
</organism>
<proteinExistence type="inferred from homology"/>